<organism evidence="10 11">
    <name type="scientific">Bos mutus</name>
    <name type="common">wild yak</name>
    <dbReference type="NCBI Taxonomy" id="72004"/>
    <lineage>
        <taxon>Eukaryota</taxon>
        <taxon>Metazoa</taxon>
        <taxon>Chordata</taxon>
        <taxon>Craniata</taxon>
        <taxon>Vertebrata</taxon>
        <taxon>Euteleostomi</taxon>
        <taxon>Mammalia</taxon>
        <taxon>Eutheria</taxon>
        <taxon>Laurasiatheria</taxon>
        <taxon>Artiodactyla</taxon>
        <taxon>Ruminantia</taxon>
        <taxon>Pecora</taxon>
        <taxon>Bovidae</taxon>
        <taxon>Bovinae</taxon>
        <taxon>Bos</taxon>
    </lineage>
</organism>
<dbReference type="InterPro" id="IPR001969">
    <property type="entry name" value="Aspartic_peptidase_AS"/>
</dbReference>
<dbReference type="Gene3D" id="6.10.140.60">
    <property type="match status" value="1"/>
</dbReference>
<sequence length="399" mass="44768">MKLLGILGLVALSECIVIIPLMKMSTMQKTLKGKNLMNSFLEEHAYSLSQNSANDQKFSTHPLRNLKDMFYFGNISIGTPPKQFSVLFDTGSSDLWVERLGVWPCSSFALEKLKVYFAGSRERRGKIITFIFSECAGHFHGNSYLTLQQHHAAGTCIIFMIQIGDLVIMNQTFALTYRQISKILPFVPFEGVLGLGYPSLATSRIIPVFDSLMLQKVISEPVFAFYLNNKEKNGSVVMLGGVDHSYYKGELNWVPVSKSLYWQITVDRISMNGKVIGCSSRCQAILDTGTAFVHGPTRLITNIQRLVRARPYHGCQYLISCHVHTTIPPIIFTINGIDYPMHPEDYIVTSTCNLCFSAFLGGTEKVTKSETWILGDAFLRRYFSVFDRGNHRIGLAPAV</sequence>
<dbReference type="Pfam" id="PF00026">
    <property type="entry name" value="Asp"/>
    <property type="match status" value="1"/>
</dbReference>
<feature type="active site" evidence="6">
    <location>
        <position position="89"/>
    </location>
</feature>
<keyword evidence="8" id="KW-0645">Protease</keyword>
<dbReference type="PANTHER" id="PTHR47966">
    <property type="entry name" value="BETA-SITE APP-CLEAVING ENZYME, ISOFORM A-RELATED"/>
    <property type="match status" value="1"/>
</dbReference>
<evidence type="ECO:0000259" key="9">
    <source>
        <dbReference type="PROSITE" id="PS51767"/>
    </source>
</evidence>
<dbReference type="STRING" id="72004.ENSBMUP00000022037"/>
<feature type="active site" evidence="6">
    <location>
        <position position="287"/>
    </location>
</feature>
<keyword evidence="8" id="KW-0064">Aspartyl protease</keyword>
<dbReference type="GO" id="GO:0005576">
    <property type="term" value="C:extracellular region"/>
    <property type="evidence" value="ECO:0007669"/>
    <property type="project" value="UniProtKB-SubCell"/>
</dbReference>
<dbReference type="GO" id="GO:0006508">
    <property type="term" value="P:proteolysis"/>
    <property type="evidence" value="ECO:0007669"/>
    <property type="project" value="UniProtKB-KW"/>
</dbReference>
<dbReference type="EMBL" id="JH880414">
    <property type="protein sequence ID" value="ELR61732.1"/>
    <property type="molecule type" value="Genomic_DNA"/>
</dbReference>
<dbReference type="GO" id="GO:0004190">
    <property type="term" value="F:aspartic-type endopeptidase activity"/>
    <property type="evidence" value="ECO:0007669"/>
    <property type="project" value="UniProtKB-KW"/>
</dbReference>
<keyword evidence="5 7" id="KW-1015">Disulfide bond</keyword>
<evidence type="ECO:0000256" key="6">
    <source>
        <dbReference type="PIRSR" id="PIRSR601461-1"/>
    </source>
</evidence>
<evidence type="ECO:0000256" key="4">
    <source>
        <dbReference type="ARBA" id="ARBA00022729"/>
    </source>
</evidence>
<name>L8J2U7_9CETA</name>
<proteinExistence type="inferred from homology"/>
<feature type="disulfide bond" evidence="7">
    <location>
        <begin position="278"/>
        <end position="282"/>
    </location>
</feature>
<feature type="disulfide bond" evidence="7">
    <location>
        <begin position="321"/>
        <end position="355"/>
    </location>
</feature>
<keyword evidence="3" id="KW-0964">Secreted</keyword>
<protein>
    <recommendedName>
        <fullName evidence="9">Peptidase A1 domain-containing protein</fullName>
    </recommendedName>
</protein>
<accession>L8J2U7</accession>
<dbReference type="InterPro" id="IPR021109">
    <property type="entry name" value="Peptidase_aspartic_dom_sf"/>
</dbReference>
<dbReference type="Pfam" id="PF07966">
    <property type="entry name" value="A1_Propeptide"/>
    <property type="match status" value="1"/>
</dbReference>
<dbReference type="FunFam" id="2.40.70.10:FF:000006">
    <property type="entry name" value="Cathepsin E"/>
    <property type="match status" value="1"/>
</dbReference>
<evidence type="ECO:0000256" key="8">
    <source>
        <dbReference type="RuleBase" id="RU000454"/>
    </source>
</evidence>
<reference evidence="10 11" key="1">
    <citation type="journal article" date="2012" name="Nat. Genet.">
        <title>The yak genome and adaptation to life at high altitude.</title>
        <authorList>
            <person name="Qiu Q."/>
            <person name="Zhang G."/>
            <person name="Ma T."/>
            <person name="Qian W."/>
            <person name="Wang J."/>
            <person name="Ye Z."/>
            <person name="Cao C."/>
            <person name="Hu Q."/>
            <person name="Kim J."/>
            <person name="Larkin D.M."/>
            <person name="Auvil L."/>
            <person name="Capitanu B."/>
            <person name="Ma J."/>
            <person name="Lewin H.A."/>
            <person name="Qian X."/>
            <person name="Lang Y."/>
            <person name="Zhou R."/>
            <person name="Wang L."/>
            <person name="Wang K."/>
            <person name="Xia J."/>
            <person name="Liao S."/>
            <person name="Pan S."/>
            <person name="Lu X."/>
            <person name="Hou H."/>
            <person name="Wang Y."/>
            <person name="Zang X."/>
            <person name="Yin Y."/>
            <person name="Ma H."/>
            <person name="Zhang J."/>
            <person name="Wang Z."/>
            <person name="Zhang Y."/>
            <person name="Zhang D."/>
            <person name="Yonezawa T."/>
            <person name="Hasegawa M."/>
            <person name="Zhong Y."/>
            <person name="Liu W."/>
            <person name="Zhang Y."/>
            <person name="Huang Z."/>
            <person name="Zhang S."/>
            <person name="Long R."/>
            <person name="Yang H."/>
            <person name="Wang J."/>
            <person name="Lenstra J.A."/>
            <person name="Cooper D.N."/>
            <person name="Wu Y."/>
            <person name="Wang J."/>
            <person name="Shi P."/>
            <person name="Wang J."/>
            <person name="Liu J."/>
        </authorList>
    </citation>
    <scope>NUCLEOTIDE SEQUENCE [LARGE SCALE GENOMIC DNA]</scope>
    <source>
        <strain evidence="11">yakQH1</strain>
    </source>
</reference>
<dbReference type="PROSITE" id="PS00141">
    <property type="entry name" value="ASP_PROTEASE"/>
    <property type="match status" value="2"/>
</dbReference>
<evidence type="ECO:0000256" key="5">
    <source>
        <dbReference type="ARBA" id="ARBA00023157"/>
    </source>
</evidence>
<dbReference type="PANTHER" id="PTHR47966:SF49">
    <property type="entry name" value="PEPSIN A-5"/>
    <property type="match status" value="1"/>
</dbReference>
<evidence type="ECO:0000256" key="2">
    <source>
        <dbReference type="ARBA" id="ARBA00007447"/>
    </source>
</evidence>
<evidence type="ECO:0000256" key="3">
    <source>
        <dbReference type="ARBA" id="ARBA00022525"/>
    </source>
</evidence>
<dbReference type="InterPro" id="IPR001461">
    <property type="entry name" value="Aspartic_peptidase_A1"/>
</dbReference>
<dbReference type="AlphaFoldDB" id="L8J2U7"/>
<keyword evidence="4" id="KW-0732">Signal</keyword>
<dbReference type="PRINTS" id="PR00792">
    <property type="entry name" value="PEPSIN"/>
</dbReference>
<dbReference type="Proteomes" id="UP000011080">
    <property type="component" value="Unassembled WGS sequence"/>
</dbReference>
<dbReference type="PROSITE" id="PS51767">
    <property type="entry name" value="PEPTIDASE_A1"/>
    <property type="match status" value="1"/>
</dbReference>
<feature type="domain" description="Peptidase A1" evidence="9">
    <location>
        <begin position="71"/>
        <end position="396"/>
    </location>
</feature>
<evidence type="ECO:0000256" key="7">
    <source>
        <dbReference type="PIRSR" id="PIRSR601461-2"/>
    </source>
</evidence>
<dbReference type="SUPFAM" id="SSF50630">
    <property type="entry name" value="Acid proteases"/>
    <property type="match status" value="1"/>
</dbReference>
<gene>
    <name evidence="10" type="ORF">M91_07941</name>
</gene>
<evidence type="ECO:0000313" key="11">
    <source>
        <dbReference type="Proteomes" id="UP000011080"/>
    </source>
</evidence>
<evidence type="ECO:0000256" key="1">
    <source>
        <dbReference type="ARBA" id="ARBA00004239"/>
    </source>
</evidence>
<dbReference type="Gene3D" id="2.40.70.10">
    <property type="entry name" value="Acid Proteases"/>
    <property type="match status" value="2"/>
</dbReference>
<keyword evidence="8" id="KW-0378">Hydrolase</keyword>
<comment type="similarity">
    <text evidence="2 8">Belongs to the peptidase A1 family.</text>
</comment>
<comment type="subcellular location">
    <subcellularLocation>
        <location evidence="1">Secreted</location>
        <location evidence="1">Extracellular space</location>
    </subcellularLocation>
</comment>
<dbReference type="InterPro" id="IPR012848">
    <property type="entry name" value="Aspartic_peptidase_N"/>
</dbReference>
<evidence type="ECO:0000313" key="10">
    <source>
        <dbReference type="EMBL" id="ELR61732.1"/>
    </source>
</evidence>
<dbReference type="InterPro" id="IPR033121">
    <property type="entry name" value="PEPTIDASE_A1"/>
</dbReference>